<protein>
    <recommendedName>
        <fullName evidence="6">Peptide deformylase</fullName>
        <shortName evidence="6">PDF</shortName>
        <ecNumber evidence="6">3.5.1.88</ecNumber>
    </recommendedName>
    <alternativeName>
        <fullName evidence="6">Polypeptide deformylase</fullName>
    </alternativeName>
</protein>
<feature type="binding site" evidence="6">
    <location>
        <position position="124"/>
    </location>
    <ligand>
        <name>Fe cation</name>
        <dbReference type="ChEBI" id="CHEBI:24875"/>
    </ligand>
</feature>
<keyword evidence="3 6" id="KW-0378">Hydrolase</keyword>
<evidence type="ECO:0000256" key="1">
    <source>
        <dbReference type="ARBA" id="ARBA00010759"/>
    </source>
</evidence>
<dbReference type="PANTHER" id="PTHR10458">
    <property type="entry name" value="PEPTIDE DEFORMYLASE"/>
    <property type="match status" value="1"/>
</dbReference>
<feature type="binding site" evidence="6">
    <location>
        <position position="167"/>
    </location>
    <ligand>
        <name>Fe cation</name>
        <dbReference type="ChEBI" id="CHEBI:24875"/>
    </ligand>
</feature>
<dbReference type="GO" id="GO:0006412">
    <property type="term" value="P:translation"/>
    <property type="evidence" value="ECO:0007669"/>
    <property type="project" value="UniProtKB-UniRule"/>
</dbReference>
<keyword evidence="2 6" id="KW-0479">Metal-binding</keyword>
<dbReference type="NCBIfam" id="TIGR00079">
    <property type="entry name" value="pept_deformyl"/>
    <property type="match status" value="1"/>
</dbReference>
<dbReference type="RefSeq" id="WP_027698461.1">
    <property type="nucleotide sequence ID" value="NZ_DF820485.1"/>
</dbReference>
<dbReference type="eggNOG" id="COG0242">
    <property type="taxonomic scope" value="Bacteria"/>
</dbReference>
<dbReference type="EMBL" id="DF820485">
    <property type="protein sequence ID" value="GAK30345.1"/>
    <property type="molecule type" value="Genomic_DNA"/>
</dbReference>
<evidence type="ECO:0000256" key="4">
    <source>
        <dbReference type="ARBA" id="ARBA00022917"/>
    </source>
</evidence>
<organism evidence="7 8">
    <name type="scientific">Weissella oryzae (strain DSM 25784 / JCM 18191 / LMG 30913 / SG25)</name>
    <dbReference type="NCBI Taxonomy" id="1329250"/>
    <lineage>
        <taxon>Bacteria</taxon>
        <taxon>Bacillati</taxon>
        <taxon>Bacillota</taxon>
        <taxon>Bacilli</taxon>
        <taxon>Lactobacillales</taxon>
        <taxon>Lactobacillaceae</taxon>
        <taxon>Weissella</taxon>
    </lineage>
</organism>
<dbReference type="Pfam" id="PF01327">
    <property type="entry name" value="Pep_deformylase"/>
    <property type="match status" value="1"/>
</dbReference>
<feature type="binding site" evidence="6">
    <location>
        <position position="171"/>
    </location>
    <ligand>
        <name>Fe cation</name>
        <dbReference type="ChEBI" id="CHEBI:24875"/>
    </ligand>
</feature>
<dbReference type="HAMAP" id="MF_00163">
    <property type="entry name" value="Pep_deformylase"/>
    <property type="match status" value="1"/>
</dbReference>
<keyword evidence="5 6" id="KW-0408">Iron</keyword>
<dbReference type="Proteomes" id="UP000030643">
    <property type="component" value="Unassembled WGS sequence"/>
</dbReference>
<gene>
    <name evidence="6 7" type="primary">def</name>
    <name evidence="7" type="ORF">WOSG25_021420</name>
</gene>
<reference evidence="8" key="1">
    <citation type="journal article" date="2014" name="Genome Announc.">
        <title>Draft genome sequence of Weissella oryzae SG25T, isolated from fermented rice grains.</title>
        <authorList>
            <person name="Tanizawa Y."/>
            <person name="Fujisawa T."/>
            <person name="Mochizuki T."/>
            <person name="Kaminuma E."/>
            <person name="Suzuki Y."/>
            <person name="Nakamura Y."/>
            <person name="Tohno M."/>
        </authorList>
    </citation>
    <scope>NUCLEOTIDE SEQUENCE [LARGE SCALE GENOMIC DNA]</scope>
    <source>
        <strain evidence="8">DSM 25784 / JCM 18191 / LMG 30913 / SG25</strain>
    </source>
</reference>
<dbReference type="GO" id="GO:0046872">
    <property type="term" value="F:metal ion binding"/>
    <property type="evidence" value="ECO:0007669"/>
    <property type="project" value="UniProtKB-KW"/>
</dbReference>
<feature type="active site" evidence="6">
    <location>
        <position position="168"/>
    </location>
</feature>
<dbReference type="SUPFAM" id="SSF56420">
    <property type="entry name" value="Peptide deformylase"/>
    <property type="match status" value="1"/>
</dbReference>
<comment type="similarity">
    <text evidence="1 6">Belongs to the polypeptide deformylase family.</text>
</comment>
<evidence type="ECO:0000256" key="5">
    <source>
        <dbReference type="ARBA" id="ARBA00023004"/>
    </source>
</evidence>
<comment type="function">
    <text evidence="6">Removes the formyl group from the N-terminal Met of newly synthesized proteins. Requires at least a dipeptide for an efficient rate of reaction. N-terminal L-methionine is a prerequisite for activity but the enzyme has broad specificity at other positions.</text>
</comment>
<dbReference type="Gene3D" id="3.90.45.10">
    <property type="entry name" value="Peptide deformylase"/>
    <property type="match status" value="1"/>
</dbReference>
<dbReference type="PRINTS" id="PR01576">
    <property type="entry name" value="PDEFORMYLASE"/>
</dbReference>
<sequence>MYLMEDIVRDGKEDGAVLRAQAAKVEFPLAADLKAAAENMMEYLVISQDEEQNEKYGLRPGVGLAAPQIGISKLFSSILIPNDDLEETDDDNVEDQYFFKGTIFNPVITRQSVKQTALSMGEGCLSVDEDVPGLVPRAYRITVKYQDETGASHELKLEGYPAIVFQHEIDHLHGVLYYDHINKQDPWHEPDNTKLIG</sequence>
<evidence type="ECO:0000256" key="2">
    <source>
        <dbReference type="ARBA" id="ARBA00022723"/>
    </source>
</evidence>
<keyword evidence="4 6" id="KW-0648">Protein biosynthesis</keyword>
<dbReference type="AlphaFoldDB" id="A0A069CRH8"/>
<dbReference type="InterPro" id="IPR036821">
    <property type="entry name" value="Peptide_deformylase_sf"/>
</dbReference>
<dbReference type="EC" id="3.5.1.88" evidence="6"/>
<comment type="catalytic activity">
    <reaction evidence="6">
        <text>N-terminal N-formyl-L-methionyl-[peptide] + H2O = N-terminal L-methionyl-[peptide] + formate</text>
        <dbReference type="Rhea" id="RHEA:24420"/>
        <dbReference type="Rhea" id="RHEA-COMP:10639"/>
        <dbReference type="Rhea" id="RHEA-COMP:10640"/>
        <dbReference type="ChEBI" id="CHEBI:15377"/>
        <dbReference type="ChEBI" id="CHEBI:15740"/>
        <dbReference type="ChEBI" id="CHEBI:49298"/>
        <dbReference type="ChEBI" id="CHEBI:64731"/>
        <dbReference type="EC" id="3.5.1.88"/>
    </reaction>
</comment>
<evidence type="ECO:0000313" key="7">
    <source>
        <dbReference type="EMBL" id="GAK30345.1"/>
    </source>
</evidence>
<name>A0A069CRH8_WEIOS</name>
<dbReference type="FunFam" id="3.90.45.10:FF:000002">
    <property type="entry name" value="Peptide deformylase"/>
    <property type="match status" value="1"/>
</dbReference>
<evidence type="ECO:0000313" key="8">
    <source>
        <dbReference type="Proteomes" id="UP000030643"/>
    </source>
</evidence>
<evidence type="ECO:0000256" key="6">
    <source>
        <dbReference type="HAMAP-Rule" id="MF_00163"/>
    </source>
</evidence>
<dbReference type="GO" id="GO:0042586">
    <property type="term" value="F:peptide deformylase activity"/>
    <property type="evidence" value="ECO:0007669"/>
    <property type="project" value="UniProtKB-UniRule"/>
</dbReference>
<evidence type="ECO:0000256" key="3">
    <source>
        <dbReference type="ARBA" id="ARBA00022801"/>
    </source>
</evidence>
<dbReference type="InterPro" id="IPR023635">
    <property type="entry name" value="Peptide_deformylase"/>
</dbReference>
<dbReference type="OrthoDB" id="9784988at2"/>
<comment type="cofactor">
    <cofactor evidence="6">
        <name>Fe(2+)</name>
        <dbReference type="ChEBI" id="CHEBI:29033"/>
    </cofactor>
    <text evidence="6">Binds 1 Fe(2+) ion.</text>
</comment>
<dbReference type="CDD" id="cd00487">
    <property type="entry name" value="Pep_deformylase"/>
    <property type="match status" value="1"/>
</dbReference>
<keyword evidence="8" id="KW-1185">Reference proteome</keyword>
<dbReference type="PANTHER" id="PTHR10458:SF8">
    <property type="entry name" value="PEPTIDE DEFORMYLASE 2"/>
    <property type="match status" value="1"/>
</dbReference>
<accession>A0A069CRH8</accession>
<proteinExistence type="inferred from homology"/>
<dbReference type="STRING" id="1329250.WOSG25_021420"/>